<gene>
    <name evidence="6" type="ORF">GCM10009716_46070</name>
</gene>
<dbReference type="PRINTS" id="PR00455">
    <property type="entry name" value="HTHTETR"/>
</dbReference>
<keyword evidence="7" id="KW-1185">Reference proteome</keyword>
<dbReference type="RefSeq" id="WP_425581406.1">
    <property type="nucleotide sequence ID" value="NZ_BAAAMJ010000072.1"/>
</dbReference>
<dbReference type="InterPro" id="IPR009057">
    <property type="entry name" value="Homeodomain-like_sf"/>
</dbReference>
<comment type="caution">
    <text evidence="6">The sequence shown here is derived from an EMBL/GenBank/DDBJ whole genome shotgun (WGS) entry which is preliminary data.</text>
</comment>
<dbReference type="Pfam" id="PF00440">
    <property type="entry name" value="TetR_N"/>
    <property type="match status" value="1"/>
</dbReference>
<evidence type="ECO:0000313" key="7">
    <source>
        <dbReference type="Proteomes" id="UP001501303"/>
    </source>
</evidence>
<dbReference type="InterPro" id="IPR050109">
    <property type="entry name" value="HTH-type_TetR-like_transc_reg"/>
</dbReference>
<dbReference type="PROSITE" id="PS50977">
    <property type="entry name" value="HTH_TETR_2"/>
    <property type="match status" value="1"/>
</dbReference>
<keyword evidence="1" id="KW-0805">Transcription regulation</keyword>
<organism evidence="6 7">
    <name type="scientific">Streptomyces sodiiphilus</name>
    <dbReference type="NCBI Taxonomy" id="226217"/>
    <lineage>
        <taxon>Bacteria</taxon>
        <taxon>Bacillati</taxon>
        <taxon>Actinomycetota</taxon>
        <taxon>Actinomycetes</taxon>
        <taxon>Kitasatosporales</taxon>
        <taxon>Streptomycetaceae</taxon>
        <taxon>Streptomyces</taxon>
    </lineage>
</organism>
<keyword evidence="3" id="KW-0804">Transcription</keyword>
<dbReference type="InterPro" id="IPR001647">
    <property type="entry name" value="HTH_TetR"/>
</dbReference>
<sequence length="214" mass="23906">MYDIVSIDGDRVMQEQSTSPVPARSARTKLTPEREQELYEAVLELLRERGYDALTMDAVASRTRSSKATLYRQWHSKLQLVMSALRQSKGISLGDIDTGTLEGDLREMSRQVSESAGEDTALLHALSHAGFRDPELMRALREVLFDPEIRILKAALARAVDRGELDAGNPASDYLVPVFLGALMSRPLIEGRHADTEYLDRFIDAVIRPALRLP</sequence>
<evidence type="ECO:0000256" key="4">
    <source>
        <dbReference type="PROSITE-ProRule" id="PRU00335"/>
    </source>
</evidence>
<dbReference type="SUPFAM" id="SSF46689">
    <property type="entry name" value="Homeodomain-like"/>
    <property type="match status" value="1"/>
</dbReference>
<evidence type="ECO:0000259" key="5">
    <source>
        <dbReference type="PROSITE" id="PS50977"/>
    </source>
</evidence>
<dbReference type="SUPFAM" id="SSF48498">
    <property type="entry name" value="Tetracyclin repressor-like, C-terminal domain"/>
    <property type="match status" value="1"/>
</dbReference>
<dbReference type="Pfam" id="PF16859">
    <property type="entry name" value="TetR_C_11"/>
    <property type="match status" value="1"/>
</dbReference>
<dbReference type="PANTHER" id="PTHR30055:SF149">
    <property type="entry name" value="TETR-FAMILY TRANSCRIPTIONAL REGULATOR"/>
    <property type="match status" value="1"/>
</dbReference>
<keyword evidence="2 4" id="KW-0238">DNA-binding</keyword>
<dbReference type="InterPro" id="IPR011075">
    <property type="entry name" value="TetR_C"/>
</dbReference>
<protein>
    <submittedName>
        <fullName evidence="6">TetR/AcrR family transcriptional regulator</fullName>
    </submittedName>
</protein>
<accession>A0ABN2PVT6</accession>
<evidence type="ECO:0000313" key="6">
    <source>
        <dbReference type="EMBL" id="GAA1933619.1"/>
    </source>
</evidence>
<dbReference type="InterPro" id="IPR036271">
    <property type="entry name" value="Tet_transcr_reg_TetR-rel_C_sf"/>
</dbReference>
<evidence type="ECO:0000256" key="2">
    <source>
        <dbReference type="ARBA" id="ARBA00023125"/>
    </source>
</evidence>
<dbReference type="Proteomes" id="UP001501303">
    <property type="component" value="Unassembled WGS sequence"/>
</dbReference>
<reference evidence="6 7" key="1">
    <citation type="journal article" date="2019" name="Int. J. Syst. Evol. Microbiol.">
        <title>The Global Catalogue of Microorganisms (GCM) 10K type strain sequencing project: providing services to taxonomists for standard genome sequencing and annotation.</title>
        <authorList>
            <consortium name="The Broad Institute Genomics Platform"/>
            <consortium name="The Broad Institute Genome Sequencing Center for Infectious Disease"/>
            <person name="Wu L."/>
            <person name="Ma J."/>
        </authorList>
    </citation>
    <scope>NUCLEOTIDE SEQUENCE [LARGE SCALE GENOMIC DNA]</scope>
    <source>
        <strain evidence="6 7">JCM 13581</strain>
    </source>
</reference>
<evidence type="ECO:0000256" key="3">
    <source>
        <dbReference type="ARBA" id="ARBA00023163"/>
    </source>
</evidence>
<dbReference type="Gene3D" id="1.10.357.10">
    <property type="entry name" value="Tetracycline Repressor, domain 2"/>
    <property type="match status" value="1"/>
</dbReference>
<dbReference type="EMBL" id="BAAAMJ010000072">
    <property type="protein sequence ID" value="GAA1933619.1"/>
    <property type="molecule type" value="Genomic_DNA"/>
</dbReference>
<feature type="domain" description="HTH tetR-type" evidence="5">
    <location>
        <begin position="32"/>
        <end position="92"/>
    </location>
</feature>
<dbReference type="Gene3D" id="1.10.10.60">
    <property type="entry name" value="Homeodomain-like"/>
    <property type="match status" value="1"/>
</dbReference>
<evidence type="ECO:0000256" key="1">
    <source>
        <dbReference type="ARBA" id="ARBA00023015"/>
    </source>
</evidence>
<dbReference type="PANTHER" id="PTHR30055">
    <property type="entry name" value="HTH-TYPE TRANSCRIPTIONAL REGULATOR RUTR"/>
    <property type="match status" value="1"/>
</dbReference>
<feature type="DNA-binding region" description="H-T-H motif" evidence="4">
    <location>
        <begin position="55"/>
        <end position="74"/>
    </location>
</feature>
<name>A0ABN2PVT6_9ACTN</name>
<proteinExistence type="predicted"/>